<evidence type="ECO:0000313" key="2">
    <source>
        <dbReference type="EMBL" id="QGU07198.1"/>
    </source>
</evidence>
<evidence type="ECO:0000313" key="3">
    <source>
        <dbReference type="Proteomes" id="UP000424462"/>
    </source>
</evidence>
<evidence type="ECO:0000256" key="1">
    <source>
        <dbReference type="SAM" id="MobiDB-lite"/>
    </source>
</evidence>
<feature type="compositionally biased region" description="Basic and acidic residues" evidence="1">
    <location>
        <begin position="30"/>
        <end position="44"/>
    </location>
</feature>
<protein>
    <submittedName>
        <fullName evidence="2">Uncharacterized protein</fullName>
    </submittedName>
</protein>
<gene>
    <name evidence="2" type="ORF">COCCU_06295</name>
</gene>
<name>A0A6B8WLA4_9CORY</name>
<feature type="region of interest" description="Disordered" evidence="1">
    <location>
        <begin position="1"/>
        <end position="51"/>
    </location>
</feature>
<dbReference type="EMBL" id="CP046455">
    <property type="protein sequence ID" value="QGU07198.1"/>
    <property type="molecule type" value="Genomic_DNA"/>
</dbReference>
<sequence>MSKDPVEIGADINRTPEGESSCFNMENAPEEEKRRVSELKDARNRSFLKNR</sequence>
<organism evidence="2 3">
    <name type="scientific">Corynebacterium occultum</name>
    <dbReference type="NCBI Taxonomy" id="2675219"/>
    <lineage>
        <taxon>Bacteria</taxon>
        <taxon>Bacillati</taxon>
        <taxon>Actinomycetota</taxon>
        <taxon>Actinomycetes</taxon>
        <taxon>Mycobacteriales</taxon>
        <taxon>Corynebacteriaceae</taxon>
        <taxon>Corynebacterium</taxon>
    </lineage>
</organism>
<dbReference type="KEGG" id="cok:COCCU_06295"/>
<proteinExistence type="predicted"/>
<dbReference type="Proteomes" id="UP000424462">
    <property type="component" value="Chromosome"/>
</dbReference>
<dbReference type="AlphaFoldDB" id="A0A6B8WLA4"/>
<accession>A0A6B8WLA4</accession>
<keyword evidence="3" id="KW-1185">Reference proteome</keyword>
<reference evidence="2 3" key="1">
    <citation type="submission" date="2019-11" db="EMBL/GenBank/DDBJ databases">
        <title>Complete genome sequence of Corynebacterium kalinowskii 1959, a novel Corynebacterium species isolated from soil of a small paddock in Vilsendorf, Germany.</title>
        <authorList>
            <person name="Schaffert L."/>
            <person name="Ruwe M."/>
            <person name="Milse J."/>
            <person name="Hanuschka K."/>
            <person name="Ortseifen V."/>
            <person name="Droste J."/>
            <person name="Brandt D."/>
            <person name="Schlueter L."/>
            <person name="Kutter Y."/>
            <person name="Vinke S."/>
            <person name="Viehoefer P."/>
            <person name="Jacob L."/>
            <person name="Luebke N.-C."/>
            <person name="Schulte-Berndt E."/>
            <person name="Hain C."/>
            <person name="Linder M."/>
            <person name="Schmidt P."/>
            <person name="Wollenschlaeger L."/>
            <person name="Luttermann T."/>
            <person name="Thieme E."/>
            <person name="Hassa J."/>
            <person name="Haak M."/>
            <person name="Wittchen M."/>
            <person name="Mentz A."/>
            <person name="Persicke M."/>
            <person name="Busche T."/>
            <person name="Ruckert C."/>
        </authorList>
    </citation>
    <scope>NUCLEOTIDE SEQUENCE [LARGE SCALE GENOMIC DNA]</scope>
    <source>
        <strain evidence="2 3">2039</strain>
    </source>
</reference>
<dbReference type="RefSeq" id="WP_156230714.1">
    <property type="nucleotide sequence ID" value="NZ_CP046455.1"/>
</dbReference>